<feature type="domain" description="Dynein heavy chain coiled coil stalk" evidence="16">
    <location>
        <begin position="831"/>
        <end position="1161"/>
    </location>
</feature>
<dbReference type="Pfam" id="PF17857">
    <property type="entry name" value="AAA_lid_1"/>
    <property type="match status" value="1"/>
</dbReference>
<dbReference type="GO" id="GO:0005874">
    <property type="term" value="C:microtubule"/>
    <property type="evidence" value="ECO:0007669"/>
    <property type="project" value="UniProtKB-KW"/>
</dbReference>
<gene>
    <name evidence="23" type="ORF">GE061_014245</name>
</gene>
<evidence type="ECO:0000256" key="8">
    <source>
        <dbReference type="ARBA" id="ARBA00023017"/>
    </source>
</evidence>
<dbReference type="InterPro" id="IPR041658">
    <property type="entry name" value="AAA_lid_11"/>
</dbReference>
<keyword evidence="7" id="KW-0067">ATP-binding</keyword>
<evidence type="ECO:0000259" key="17">
    <source>
        <dbReference type="Pfam" id="PF12780"/>
    </source>
</evidence>
<proteinExistence type="inferred from homology"/>
<evidence type="ECO:0000256" key="11">
    <source>
        <dbReference type="ARBA" id="ARBA00023175"/>
    </source>
</evidence>
<keyword evidence="8" id="KW-0243">Dynein</keyword>
<dbReference type="Gene3D" id="3.40.50.300">
    <property type="entry name" value="P-loop containing nucleotide triphosphate hydrolases"/>
    <property type="match status" value="3"/>
</dbReference>
<dbReference type="InterPro" id="IPR004273">
    <property type="entry name" value="Dynein_heavy_D6_P-loop"/>
</dbReference>
<evidence type="ECO:0000259" key="18">
    <source>
        <dbReference type="Pfam" id="PF12781"/>
    </source>
</evidence>
<dbReference type="InterPro" id="IPR024743">
    <property type="entry name" value="Dynein_HC_stalk"/>
</dbReference>
<dbReference type="InterPro" id="IPR041466">
    <property type="entry name" value="Dynein_AAA5_ext"/>
</dbReference>
<dbReference type="FunFam" id="3.40.50.300:FF:002141">
    <property type="entry name" value="Dynein heavy chain"/>
    <property type="match status" value="1"/>
</dbReference>
<feature type="domain" description="Dynein heavy chain AAA 5 extension" evidence="19">
    <location>
        <begin position="59"/>
        <end position="179"/>
    </location>
</feature>
<dbReference type="Gene3D" id="3.10.490.20">
    <property type="match status" value="1"/>
</dbReference>
<dbReference type="OrthoDB" id="447173at2759"/>
<dbReference type="GO" id="GO:0045505">
    <property type="term" value="F:dynein intermediate chain binding"/>
    <property type="evidence" value="ECO:0007669"/>
    <property type="project" value="InterPro"/>
</dbReference>
<comment type="subcellular location">
    <subcellularLocation>
        <location evidence="1">Cytoplasm</location>
        <location evidence="1">Cytoskeleton</location>
        <location evidence="1">Cilium axoneme</location>
    </subcellularLocation>
</comment>
<keyword evidence="11" id="KW-0505">Motor protein</keyword>
<evidence type="ECO:0000259" key="22">
    <source>
        <dbReference type="Pfam" id="PF18199"/>
    </source>
</evidence>
<dbReference type="InterPro" id="IPR041228">
    <property type="entry name" value="Dynein_C"/>
</dbReference>
<keyword evidence="5" id="KW-0677">Repeat</keyword>
<evidence type="ECO:0000313" key="23">
    <source>
        <dbReference type="EMBL" id="KAF6211131.1"/>
    </source>
</evidence>
<evidence type="ECO:0000313" key="24">
    <source>
        <dbReference type="Proteomes" id="UP000466442"/>
    </source>
</evidence>
<dbReference type="Pfam" id="PF12781">
    <property type="entry name" value="AAA_9"/>
    <property type="match status" value="1"/>
</dbReference>
<dbReference type="EMBL" id="WIXP02000005">
    <property type="protein sequence ID" value="KAF6211131.1"/>
    <property type="molecule type" value="Genomic_DNA"/>
</dbReference>
<keyword evidence="6" id="KW-0547">Nucleotide-binding</keyword>
<dbReference type="InterPro" id="IPR026983">
    <property type="entry name" value="DHC"/>
</dbReference>
<dbReference type="FunFam" id="1.20.920.20:FF:000001">
    <property type="entry name" value="dynein heavy chain 2, axonemal"/>
    <property type="match status" value="1"/>
</dbReference>
<dbReference type="InterPro" id="IPR024317">
    <property type="entry name" value="Dynein_heavy_chain_D4_dom"/>
</dbReference>
<dbReference type="Pfam" id="PF12775">
    <property type="entry name" value="AAA_7"/>
    <property type="match status" value="1"/>
</dbReference>
<evidence type="ECO:0000259" key="19">
    <source>
        <dbReference type="Pfam" id="PF17852"/>
    </source>
</evidence>
<sequence>MRVQACRDWGPPILACSPLGSPTVHLLDPTTLTASDFFNTQDCKTTTAPTLHGLLQLMDKYFTSFVKPGLDFRRNQTVQTVEVHEISSVMSLCKLLSCVAMPAKCVNPRAEQSDEAYSLITKLWFLFCFVWSIGAPINEDGRELFNKWLRHAAPRVYPEKDTVYEYYVSGKSRAMHHWEQQLDQNWTYSLDSPFYKIFVPTVDTVRNEFLISTSLNGGNPVLIVGPIGTGKTSAAIQALSKLDSAKYSTLTLNMSSKTSSNMVQDKIESRVEKRTKTTYVPLGGKKMVTLMDDFNMPEKEIYGAQPPLELIRQWIDYGFWYNRQNQQVIAVKDVFFLAAMGPPGGGRHQISNRLLSKFWLVNLTFPTDSQIIRIYNTMFSIHVTQLDPSFAALTLPITVMTLDLYKNVSRAMLPTPTKTHYLFNLRDISKVFQGLLRSHTGMKDRDMILKLWVHECFRVYYDRLNDDVDRRWFTDAVDVKLNESFQTTIVELIEPGKLGLFCDFMNAMELYESVDDVKVLKTYIAQEMEDYNQVPGNLKLDLVLFTEAIVTVCHIARIISQPRGHALIIAIGGSGRQWNVRVAAWLSGYSTSKIDVSKNYRMMEFREDLKRLYFTTGVKEISTVFLMTDSQIADEAFLELINSIMSTGEVTKLYRTEEFEEIKKTLWEIARKDPKIGTSQEALYNFFIERVRENLHIVLCMSPVGDIFRARLRQYPALVSCTTINWLADWTQEALLEVALKFLADVDMLQTSQGRPDLSTEEQEMKQEMTVMAVAKIFSTIHVSVQAYSLLMLKELKRNNYVTPSNYLEMVQRYKRMLATKRIELASAANKLRGGLDRIDDTKDKVSGLTADLEEKNKEVNAATFDCDAVMQRIIVDQKEADIAKKGVEIRSDKIAKEEQECNRQANEALGLLYEAMPALEEAMKALEALNKKDIAEVRSYGKPPAKVEMVMEAVMILRGIEPTWIEAKKDLGDVNFLQKLRDFDKDHITDRTLKKIAIYTNNPEFEPEKVGIVSTAAMSLSMWVIAIEKYGKAYKIVAPRKAKVEEALASLREKQELLRIEQANLEKILARVRELEALFTMKMQQKNDLLSQADFLRAKLERAFGLVDGLSGEKIRWEKTVAEYDANYVFLPSDCLISTAFVSYAGPFLSVYRDALLEKWTSVIKEVDFPTSPGFNILEFLEKPHIVRMWNKLGLPTDNFSTENAIIITQCTKWPLIIDPQSQAWKWIKNKENVPSAKRTLHVIDFGTPKYMLLLEQCMKKGFSCLLQNIHETMDPNIIPVLDNVIIWKGGDAYLKCGDKLLDYSMDFRFFITTKLSNPHYLPEIATRTTVVNFAIKLEGLEAQLLGIVVGKEKPKLEEEKDTMVTEIAEGKALLIELEDELLRLLTAASGSILDDEDLFKTLQTSKSTAINVNARLIQSIETEKEIDRARQEYYSIAQRAALLFFVLKDMALVDPMYQFSLDSYISLFSISIKKSKKSDVLVERIQLLNDYHTASVYRNTCRGLFERHKLMFSFLVCLNIVEDIVEKTDFMFLLKGGVVLNRDAQADNPCPDWMSAEIWDNISELEKLPGYIGIGRSFAQHPKDWQGWFLRTEPETVPLIGEWENSLNMFQKIVVLRCLRPDRLQFSISKWISICIGPQFTEPPVLEVSQVLEDSTAQIPLIFVLSPGVDPTHSLMQLAEHKRMLKRFRTLSLGQGQSPIATKMIEEGVRVGHWVFLANCHLSLSWMPSLDKIIENLQTSYCHGDFRLWLSSNPHPDFPISILQTSLKMTTEPPKGLKANMKRLYNNITDDRLDSCKCQEKFRKLVFSLCWFHALMIERKKFQTLGWNVDYSFNDADFEVSFNILAIYLDEYSVTPWDALKYLIAAVMYGGHVTDDWDKRLLLTYIYQYFNDDVLTVKNYKLSSLPYYYIPEDSSLGIYRDIISEFPPFEQPQAFGQHPNADIASLMIESKVLCRTMMNLQGTGSSDDSSKEEKVLNLASDMLSKLPATINYESTAERMGANKTPLMVVLLQEIQRYNVLLDEIGKSLVELQKGIKGFLVMSSSLENIFDCMYDGRVPAPWLKAYPSLLSLGSWSRDLIHRVEHFNRWAATLTPPIAFWLSAFTFPTGFLTAVLQTSARKEGKSIDLLVWDFTPQEQAVVFPPEDGVYVRGMYLEGASWHKKNQTLMEPSLMELFCPLPPIHFRPIEQTKQKPKGMYDCPVYYYPQRSGTQGRESFVVVLSCLPNLEKRTKTFVDHGSSHPRR</sequence>
<keyword evidence="13" id="KW-0966">Cell projection</keyword>
<reference evidence="23" key="1">
    <citation type="journal article" date="2021" name="Mol. Ecol. Resour.">
        <title>Apolygus lucorum genome provides insights into omnivorousness and mesophyll feeding.</title>
        <authorList>
            <person name="Liu Y."/>
            <person name="Liu H."/>
            <person name="Wang H."/>
            <person name="Huang T."/>
            <person name="Liu B."/>
            <person name="Yang B."/>
            <person name="Yin L."/>
            <person name="Li B."/>
            <person name="Zhang Y."/>
            <person name="Zhang S."/>
            <person name="Jiang F."/>
            <person name="Zhang X."/>
            <person name="Ren Y."/>
            <person name="Wang B."/>
            <person name="Wang S."/>
            <person name="Lu Y."/>
            <person name="Wu K."/>
            <person name="Fan W."/>
            <person name="Wang G."/>
        </authorList>
    </citation>
    <scope>NUCLEOTIDE SEQUENCE</scope>
    <source>
        <strain evidence="23">12Hb</strain>
    </source>
</reference>
<dbReference type="Pfam" id="PF18198">
    <property type="entry name" value="AAA_lid_11"/>
    <property type="match status" value="1"/>
</dbReference>
<dbReference type="PANTHER" id="PTHR22878:SF68">
    <property type="entry name" value="DYNEIN HEAVY CHAIN 6, AXONEMAL-LIKE"/>
    <property type="match status" value="1"/>
</dbReference>
<comment type="similarity">
    <text evidence="2">Belongs to the dynein heavy chain family.</text>
</comment>
<evidence type="ECO:0000256" key="6">
    <source>
        <dbReference type="ARBA" id="ARBA00022741"/>
    </source>
</evidence>
<dbReference type="InterPro" id="IPR041589">
    <property type="entry name" value="DNAH3_AAA_lid_1"/>
</dbReference>
<accession>A0A8S9XS48</accession>
<dbReference type="Pfam" id="PF17852">
    <property type="entry name" value="Dynein_AAA_lid"/>
    <property type="match status" value="1"/>
</dbReference>
<dbReference type="FunFam" id="1.20.920.30:FF:000002">
    <property type="entry name" value="Dynein axonemal heavy chain 3"/>
    <property type="match status" value="1"/>
</dbReference>
<evidence type="ECO:0000256" key="2">
    <source>
        <dbReference type="ARBA" id="ARBA00008887"/>
    </source>
</evidence>
<dbReference type="PANTHER" id="PTHR22878">
    <property type="entry name" value="DYNEIN HEAVY CHAIN 6, AXONEMAL-LIKE-RELATED"/>
    <property type="match status" value="1"/>
</dbReference>
<keyword evidence="3" id="KW-0963">Cytoplasm</keyword>
<evidence type="ECO:0000256" key="7">
    <source>
        <dbReference type="ARBA" id="ARBA00022840"/>
    </source>
</evidence>
<dbReference type="GO" id="GO:0008569">
    <property type="term" value="F:minus-end-directed microtubule motor activity"/>
    <property type="evidence" value="ECO:0007669"/>
    <property type="project" value="InterPro"/>
</dbReference>
<dbReference type="Gene3D" id="1.20.920.30">
    <property type="match status" value="1"/>
</dbReference>
<evidence type="ECO:0000259" key="20">
    <source>
        <dbReference type="Pfam" id="PF17857"/>
    </source>
</evidence>
<evidence type="ECO:0000256" key="5">
    <source>
        <dbReference type="ARBA" id="ARBA00022737"/>
    </source>
</evidence>
<protein>
    <recommendedName>
        <fullName evidence="25">AAA+ ATPase domain-containing protein</fullName>
    </recommendedName>
</protein>
<evidence type="ECO:0000256" key="3">
    <source>
        <dbReference type="ARBA" id="ARBA00022490"/>
    </source>
</evidence>
<dbReference type="GO" id="GO:0031514">
    <property type="term" value="C:motile cilium"/>
    <property type="evidence" value="ECO:0007669"/>
    <property type="project" value="UniProtKB-ARBA"/>
</dbReference>
<dbReference type="FunFam" id="1.10.8.1220:FF:000001">
    <property type="entry name" value="Dynein axonemal heavy chain 5"/>
    <property type="match status" value="1"/>
</dbReference>
<dbReference type="SUPFAM" id="SSF52540">
    <property type="entry name" value="P-loop containing nucleoside triphosphate hydrolases"/>
    <property type="match status" value="2"/>
</dbReference>
<evidence type="ECO:0008006" key="25">
    <source>
        <dbReference type="Google" id="ProtNLM"/>
    </source>
</evidence>
<dbReference type="GO" id="GO:0005930">
    <property type="term" value="C:axoneme"/>
    <property type="evidence" value="ECO:0007669"/>
    <property type="project" value="UniProtKB-SubCell"/>
</dbReference>
<dbReference type="Gene3D" id="6.10.140.1060">
    <property type="match status" value="1"/>
</dbReference>
<dbReference type="GO" id="GO:0051959">
    <property type="term" value="F:dynein light intermediate chain binding"/>
    <property type="evidence" value="ECO:0007669"/>
    <property type="project" value="InterPro"/>
</dbReference>
<dbReference type="FunFam" id="3.40.50.300:FF:000153">
    <property type="entry name" value="Dynein axonemal heavy chain 1"/>
    <property type="match status" value="1"/>
</dbReference>
<feature type="domain" description="Dynein heavy chain AAA module D4" evidence="17">
    <location>
        <begin position="540"/>
        <end position="817"/>
    </location>
</feature>
<dbReference type="Gene3D" id="1.20.920.20">
    <property type="match status" value="1"/>
</dbReference>
<evidence type="ECO:0000256" key="10">
    <source>
        <dbReference type="ARBA" id="ARBA00023069"/>
    </source>
</evidence>
<feature type="coiled-coil region" evidence="14">
    <location>
        <begin position="1042"/>
        <end position="1079"/>
    </location>
</feature>
<name>A0A8S9XS48_APOLU</name>
<keyword evidence="12" id="KW-0206">Cytoskeleton</keyword>
<feature type="domain" description="Dynein heavy chain region D6 P-loop" evidence="15">
    <location>
        <begin position="1659"/>
        <end position="1772"/>
    </location>
</feature>
<dbReference type="Gene3D" id="1.10.472.130">
    <property type="match status" value="1"/>
</dbReference>
<evidence type="ECO:0000256" key="14">
    <source>
        <dbReference type="SAM" id="Coils"/>
    </source>
</evidence>
<dbReference type="FunFam" id="3.40.50.300:FF:000049">
    <property type="entry name" value="Dynein, axonemal, heavy chain 5"/>
    <property type="match status" value="1"/>
</dbReference>
<dbReference type="FunFam" id="1.20.1270.280:FF:000007">
    <property type="entry name" value="dynein heavy chain 2, axonemal"/>
    <property type="match status" value="1"/>
</dbReference>
<evidence type="ECO:0000256" key="12">
    <source>
        <dbReference type="ARBA" id="ARBA00023212"/>
    </source>
</evidence>
<dbReference type="CDD" id="cd00009">
    <property type="entry name" value="AAA"/>
    <property type="match status" value="1"/>
</dbReference>
<feature type="domain" description="Dynein heavy chain ATP-binding dynein motor region" evidence="18">
    <location>
        <begin position="1190"/>
        <end position="1413"/>
    </location>
</feature>
<dbReference type="InterPro" id="IPR042219">
    <property type="entry name" value="AAA_lid_11_sf"/>
</dbReference>
<dbReference type="InterPro" id="IPR027417">
    <property type="entry name" value="P-loop_NTPase"/>
</dbReference>
<keyword evidence="24" id="KW-1185">Reference proteome</keyword>
<feature type="domain" description="Dynein heavy chain AAA lid" evidence="21">
    <location>
        <begin position="1804"/>
        <end position="1943"/>
    </location>
</feature>
<comment type="caution">
    <text evidence="23">The sequence shown here is derived from an EMBL/GenBank/DDBJ whole genome shotgun (WGS) entry which is preliminary data.</text>
</comment>
<feature type="domain" description="Dynein heavy chain C-terminal" evidence="22">
    <location>
        <begin position="1951"/>
        <end position="2220"/>
    </location>
</feature>
<dbReference type="FunFam" id="3.10.490.20:FF:000009">
    <property type="entry name" value="Dynein heavy chain 4"/>
    <property type="match status" value="1"/>
</dbReference>
<dbReference type="Pfam" id="PF18199">
    <property type="entry name" value="Dynein_C"/>
    <property type="match status" value="1"/>
</dbReference>
<dbReference type="GO" id="GO:0030286">
    <property type="term" value="C:dynein complex"/>
    <property type="evidence" value="ECO:0007669"/>
    <property type="project" value="UniProtKB-KW"/>
</dbReference>
<keyword evidence="10" id="KW-0969">Cilium</keyword>
<dbReference type="Proteomes" id="UP000466442">
    <property type="component" value="Linkage Group LG5"/>
</dbReference>
<dbReference type="GO" id="GO:0005524">
    <property type="term" value="F:ATP binding"/>
    <property type="evidence" value="ECO:0007669"/>
    <property type="project" value="UniProtKB-KW"/>
</dbReference>
<evidence type="ECO:0000256" key="9">
    <source>
        <dbReference type="ARBA" id="ARBA00023054"/>
    </source>
</evidence>
<evidence type="ECO:0000259" key="21">
    <source>
        <dbReference type="Pfam" id="PF18198"/>
    </source>
</evidence>
<dbReference type="Pfam" id="PF03028">
    <property type="entry name" value="Dynein_heavy"/>
    <property type="match status" value="1"/>
</dbReference>
<dbReference type="InterPro" id="IPR035706">
    <property type="entry name" value="AAA_9"/>
</dbReference>
<evidence type="ECO:0000256" key="4">
    <source>
        <dbReference type="ARBA" id="ARBA00022701"/>
    </source>
</evidence>
<dbReference type="InterPro" id="IPR043160">
    <property type="entry name" value="Dynein_C_barrel"/>
</dbReference>
<organism evidence="23 24">
    <name type="scientific">Apolygus lucorum</name>
    <name type="common">Small green plant bug</name>
    <name type="synonym">Lygocoris lucorum</name>
    <dbReference type="NCBI Taxonomy" id="248454"/>
    <lineage>
        <taxon>Eukaryota</taxon>
        <taxon>Metazoa</taxon>
        <taxon>Ecdysozoa</taxon>
        <taxon>Arthropoda</taxon>
        <taxon>Hexapoda</taxon>
        <taxon>Insecta</taxon>
        <taxon>Pterygota</taxon>
        <taxon>Neoptera</taxon>
        <taxon>Paraneoptera</taxon>
        <taxon>Hemiptera</taxon>
        <taxon>Heteroptera</taxon>
        <taxon>Panheteroptera</taxon>
        <taxon>Cimicomorpha</taxon>
        <taxon>Miridae</taxon>
        <taxon>Mirini</taxon>
        <taxon>Apolygus</taxon>
    </lineage>
</organism>
<dbReference type="Pfam" id="PF12780">
    <property type="entry name" value="AAA_8"/>
    <property type="match status" value="1"/>
</dbReference>
<keyword evidence="4" id="KW-0493">Microtubule</keyword>
<dbReference type="Gene3D" id="1.10.8.1220">
    <property type="match status" value="1"/>
</dbReference>
<dbReference type="Gene3D" id="1.20.1270.280">
    <property type="match status" value="1"/>
</dbReference>
<evidence type="ECO:0000259" key="15">
    <source>
        <dbReference type="Pfam" id="PF03028"/>
    </source>
</evidence>
<dbReference type="GO" id="GO:0007018">
    <property type="term" value="P:microtubule-based movement"/>
    <property type="evidence" value="ECO:0007669"/>
    <property type="project" value="InterPro"/>
</dbReference>
<keyword evidence="9 14" id="KW-0175">Coiled coil</keyword>
<feature type="domain" description="Dynein heavy chain 3 AAA+ lid" evidence="20">
    <location>
        <begin position="400"/>
        <end position="474"/>
    </location>
</feature>
<dbReference type="Pfam" id="PF12777">
    <property type="entry name" value="MT"/>
    <property type="match status" value="1"/>
</dbReference>
<dbReference type="Gene3D" id="1.10.8.720">
    <property type="entry name" value="Region D6 of dynein motor"/>
    <property type="match status" value="1"/>
</dbReference>
<evidence type="ECO:0000259" key="16">
    <source>
        <dbReference type="Pfam" id="PF12777"/>
    </source>
</evidence>
<evidence type="ECO:0000256" key="1">
    <source>
        <dbReference type="ARBA" id="ARBA00004430"/>
    </source>
</evidence>
<evidence type="ECO:0000256" key="13">
    <source>
        <dbReference type="ARBA" id="ARBA00023273"/>
    </source>
</evidence>